<dbReference type="HOGENOM" id="CLU_2745492_0_0_1"/>
<name>M4BRF5_HYAAE</name>
<dbReference type="AlphaFoldDB" id="M4BRF5"/>
<organism evidence="1 2">
    <name type="scientific">Hyaloperonospora arabidopsidis (strain Emoy2)</name>
    <name type="common">Downy mildew agent</name>
    <name type="synonym">Peronospora arabidopsidis</name>
    <dbReference type="NCBI Taxonomy" id="559515"/>
    <lineage>
        <taxon>Eukaryota</taxon>
        <taxon>Sar</taxon>
        <taxon>Stramenopiles</taxon>
        <taxon>Oomycota</taxon>
        <taxon>Peronosporomycetes</taxon>
        <taxon>Peronosporales</taxon>
        <taxon>Peronosporaceae</taxon>
        <taxon>Hyaloperonospora</taxon>
    </lineage>
</organism>
<dbReference type="InParanoid" id="M4BRF5"/>
<dbReference type="EnsemblProtists" id="HpaT808995">
    <property type="protein sequence ID" value="HpaP808995"/>
    <property type="gene ID" value="HpaG808995"/>
</dbReference>
<protein>
    <submittedName>
        <fullName evidence="1">Uncharacterized protein</fullName>
    </submittedName>
</protein>
<evidence type="ECO:0000313" key="1">
    <source>
        <dbReference type="EnsemblProtists" id="HpaP808995"/>
    </source>
</evidence>
<dbReference type="VEuPathDB" id="FungiDB:HpaG808995"/>
<dbReference type="EMBL" id="JH598638">
    <property type="status" value="NOT_ANNOTATED_CDS"/>
    <property type="molecule type" value="Genomic_DNA"/>
</dbReference>
<keyword evidence="2" id="KW-1185">Reference proteome</keyword>
<proteinExistence type="predicted"/>
<accession>M4BRF5</accession>
<reference evidence="2" key="1">
    <citation type="journal article" date="2010" name="Science">
        <title>Signatures of adaptation to obligate biotrophy in the Hyaloperonospora arabidopsidis genome.</title>
        <authorList>
            <person name="Baxter L."/>
            <person name="Tripathy S."/>
            <person name="Ishaque N."/>
            <person name="Boot N."/>
            <person name="Cabral A."/>
            <person name="Kemen E."/>
            <person name="Thines M."/>
            <person name="Ah-Fong A."/>
            <person name="Anderson R."/>
            <person name="Badejoko W."/>
            <person name="Bittner-Eddy P."/>
            <person name="Boore J.L."/>
            <person name="Chibucos M.C."/>
            <person name="Coates M."/>
            <person name="Dehal P."/>
            <person name="Delehaunty K."/>
            <person name="Dong S."/>
            <person name="Downton P."/>
            <person name="Dumas B."/>
            <person name="Fabro G."/>
            <person name="Fronick C."/>
            <person name="Fuerstenberg S.I."/>
            <person name="Fulton L."/>
            <person name="Gaulin E."/>
            <person name="Govers F."/>
            <person name="Hughes L."/>
            <person name="Humphray S."/>
            <person name="Jiang R.H."/>
            <person name="Judelson H."/>
            <person name="Kamoun S."/>
            <person name="Kyung K."/>
            <person name="Meijer H."/>
            <person name="Minx P."/>
            <person name="Morris P."/>
            <person name="Nelson J."/>
            <person name="Phuntumart V."/>
            <person name="Qutob D."/>
            <person name="Rehmany A."/>
            <person name="Rougon-Cardoso A."/>
            <person name="Ryden P."/>
            <person name="Torto-Alalibo T."/>
            <person name="Studholme D."/>
            <person name="Wang Y."/>
            <person name="Win J."/>
            <person name="Wood J."/>
            <person name="Clifton S.W."/>
            <person name="Rogers J."/>
            <person name="Van den Ackerveken G."/>
            <person name="Jones J.D."/>
            <person name="McDowell J.M."/>
            <person name="Beynon J."/>
            <person name="Tyler B.M."/>
        </authorList>
    </citation>
    <scope>NUCLEOTIDE SEQUENCE [LARGE SCALE GENOMIC DNA]</scope>
    <source>
        <strain evidence="2">Emoy2</strain>
    </source>
</reference>
<reference evidence="1" key="2">
    <citation type="submission" date="2015-06" db="UniProtKB">
        <authorList>
            <consortium name="EnsemblProtists"/>
        </authorList>
    </citation>
    <scope>IDENTIFICATION</scope>
    <source>
        <strain evidence="1">Emoy2</strain>
    </source>
</reference>
<sequence length="71" mass="7886">MADMVFGWKGKLVGASGFANGCRAISYKRSAGRRWNNCKAIEISRSDWRGGTHRRLSTFIKSMSLFVAANT</sequence>
<dbReference type="Proteomes" id="UP000011713">
    <property type="component" value="Unassembled WGS sequence"/>
</dbReference>
<evidence type="ECO:0000313" key="2">
    <source>
        <dbReference type="Proteomes" id="UP000011713"/>
    </source>
</evidence>